<gene>
    <name evidence="2" type="primary">AVEN_53805_1</name>
    <name evidence="2" type="ORF">CDAR_493141</name>
</gene>
<name>A0AAV4TT34_9ARAC</name>
<evidence type="ECO:0000259" key="1">
    <source>
        <dbReference type="PROSITE" id="PS00028"/>
    </source>
</evidence>
<accession>A0AAV4TT34</accession>
<protein>
    <submittedName>
        <fullName evidence="2">C2H2-type domain-containing protein</fullName>
    </submittedName>
</protein>
<dbReference type="PROSITE" id="PS00028">
    <property type="entry name" value="ZINC_FINGER_C2H2_1"/>
    <property type="match status" value="1"/>
</dbReference>
<reference evidence="2 3" key="1">
    <citation type="submission" date="2021-06" db="EMBL/GenBank/DDBJ databases">
        <title>Caerostris darwini draft genome.</title>
        <authorList>
            <person name="Kono N."/>
            <person name="Arakawa K."/>
        </authorList>
    </citation>
    <scope>NUCLEOTIDE SEQUENCE [LARGE SCALE GENOMIC DNA]</scope>
</reference>
<dbReference type="AlphaFoldDB" id="A0AAV4TT34"/>
<feature type="domain" description="C2H2-type" evidence="1">
    <location>
        <begin position="106"/>
        <end position="126"/>
    </location>
</feature>
<dbReference type="InterPro" id="IPR013087">
    <property type="entry name" value="Znf_C2H2_type"/>
</dbReference>
<proteinExistence type="predicted"/>
<keyword evidence="3" id="KW-1185">Reference proteome</keyword>
<dbReference type="EMBL" id="BPLQ01010072">
    <property type="protein sequence ID" value="GIY48211.1"/>
    <property type="molecule type" value="Genomic_DNA"/>
</dbReference>
<evidence type="ECO:0000313" key="2">
    <source>
        <dbReference type="EMBL" id="GIY48211.1"/>
    </source>
</evidence>
<dbReference type="Proteomes" id="UP001054837">
    <property type="component" value="Unassembled WGS sequence"/>
</dbReference>
<evidence type="ECO:0000313" key="3">
    <source>
        <dbReference type="Proteomes" id="UP001054837"/>
    </source>
</evidence>
<dbReference type="Pfam" id="PF12874">
    <property type="entry name" value="zf-met"/>
    <property type="match status" value="1"/>
</dbReference>
<comment type="caution">
    <text evidence="2">The sequence shown here is derived from an EMBL/GenBank/DDBJ whole genome shotgun (WGS) entry which is preliminary data.</text>
</comment>
<sequence>MASQTGRPYAITSSVCIKFRWGDLRLVGLLLPLLRLIFRLLPPPLLLALAPFPWSGMKTLIVDFPLCGEVTCRVQILVVSGVPVKQHKCLQSLDLYVHVIHCQWRCDPCSITFPSEASLRNHLAGHKRADLRDAAPKLSFPTPSIRKQKRRKRGANMTSAINEPSNVSDPAAVLAQPVLQEDVQMCPDESTAINIDDPATCQRLYTRNRRRAVREIVGNVGERCKIPLDNLAQHFSDCWSGGASDPSFFESISSEGRVDVLEPELTPTEVWSILKKAENTAPGPDRLTYHHLRSVDPGAQVLTKIFNVCIRF</sequence>
<organism evidence="2 3">
    <name type="scientific">Caerostris darwini</name>
    <dbReference type="NCBI Taxonomy" id="1538125"/>
    <lineage>
        <taxon>Eukaryota</taxon>
        <taxon>Metazoa</taxon>
        <taxon>Ecdysozoa</taxon>
        <taxon>Arthropoda</taxon>
        <taxon>Chelicerata</taxon>
        <taxon>Arachnida</taxon>
        <taxon>Araneae</taxon>
        <taxon>Araneomorphae</taxon>
        <taxon>Entelegynae</taxon>
        <taxon>Araneoidea</taxon>
        <taxon>Araneidae</taxon>
        <taxon>Caerostris</taxon>
    </lineage>
</organism>